<dbReference type="Gene3D" id="2.102.10.10">
    <property type="entry name" value="Rieske [2Fe-2S] iron-sulphur domain"/>
    <property type="match status" value="1"/>
</dbReference>
<dbReference type="Pfam" id="PF07992">
    <property type="entry name" value="Pyr_redox_2"/>
    <property type="match status" value="1"/>
</dbReference>
<dbReference type="PRINTS" id="PR00411">
    <property type="entry name" value="PNDRDTASEI"/>
</dbReference>
<dbReference type="CDD" id="cd03478">
    <property type="entry name" value="Rieske_AIFL_N"/>
    <property type="match status" value="1"/>
</dbReference>
<reference evidence="13" key="1">
    <citation type="submission" date="2025-08" db="UniProtKB">
        <authorList>
            <consortium name="RefSeq"/>
        </authorList>
    </citation>
    <scope>IDENTIFICATION</scope>
    <source>
        <tissue evidence="13">Muscle</tissue>
    </source>
</reference>
<keyword evidence="4" id="KW-0001">2Fe-2S</keyword>
<sequence>MWFRFLKSFPPSLATHTAGVVDVRLRFTFVSLYQCRPISEIIRPRERTENFYFSYILQKRMGASLSRKKEWSPGDDNSARSNVTSKSKSEQSNDLVERVVCAIDDLKDGEMKVFELDKDGSVLLVKEGGNFTAVGTKCTHYGAPLVKGVLCEGMIRCPWHGACFSARTGDIEDFPGLDSLPTYKVRSGAGQACIETLRQEGFRGRLILVTKEKHTPYDRPKLSKVLNAQAEDLLLRNQDWYKDADVEVQYEKEVTAIDGEKKVISCKDGSIINYDSLMIATGGRPRILDVPGKNLAFICQLRTPEEANYISENSKGKKVVIVGNSFIGMEGAAYLAGKAHSVTVVGRTEIPFLPVLGELVGGRLMKLFQENGIKFVTASGVSHFNGKDGNLCEVVFTDNQCLPADLCILGIGVTPSTDFLKDSGIKVNEQGQIIVDKYMQTNKEGVFAAGDIVNFPLSVLENQEVNIGHWQIAHVHGRTAALNLLGKKQELHTVPFFWCMVFGKSIRYAGYGAGFDDVIIDGSLDDLQFVAYYTRETSVVAVATVGKDPVASQFAAYLYSGKTLTKCEIMNDPKAWLMKVPPGGIY</sequence>
<gene>
    <name evidence="13" type="primary">LOC106462443</name>
</gene>
<dbReference type="InterPro" id="IPR023753">
    <property type="entry name" value="FAD/NAD-binding_dom"/>
</dbReference>
<dbReference type="GeneID" id="106462443"/>
<protein>
    <submittedName>
        <fullName evidence="13">Apoptosis-inducing factor 3-like</fullName>
    </submittedName>
</protein>
<dbReference type="InterPro" id="IPR050446">
    <property type="entry name" value="FAD-oxidoreductase/Apoptosis"/>
</dbReference>
<dbReference type="InterPro" id="IPR028202">
    <property type="entry name" value="Reductase_C"/>
</dbReference>
<evidence type="ECO:0000259" key="11">
    <source>
        <dbReference type="PROSITE" id="PS51296"/>
    </source>
</evidence>
<evidence type="ECO:0000256" key="4">
    <source>
        <dbReference type="ARBA" id="ARBA00022714"/>
    </source>
</evidence>
<dbReference type="InterPro" id="IPR036922">
    <property type="entry name" value="Rieske_2Fe-2S_sf"/>
</dbReference>
<comment type="similarity">
    <text evidence="2">Belongs to the FAD-dependent oxidoreductase family.</text>
</comment>
<dbReference type="Gene3D" id="3.50.50.60">
    <property type="entry name" value="FAD/NAD(P)-binding domain"/>
    <property type="match status" value="2"/>
</dbReference>
<dbReference type="PANTHER" id="PTHR43557:SF2">
    <property type="entry name" value="RIESKE DOMAIN-CONTAINING PROTEIN-RELATED"/>
    <property type="match status" value="1"/>
</dbReference>
<evidence type="ECO:0000256" key="8">
    <source>
        <dbReference type="ARBA" id="ARBA00023004"/>
    </source>
</evidence>
<comment type="cofactor">
    <cofactor evidence="1">
        <name>FAD</name>
        <dbReference type="ChEBI" id="CHEBI:57692"/>
    </cofactor>
</comment>
<dbReference type="PRINTS" id="PR00368">
    <property type="entry name" value="FADPNR"/>
</dbReference>
<evidence type="ECO:0000256" key="10">
    <source>
        <dbReference type="SAM" id="MobiDB-lite"/>
    </source>
</evidence>
<dbReference type="Pfam" id="PF00355">
    <property type="entry name" value="Rieske"/>
    <property type="match status" value="1"/>
</dbReference>
<dbReference type="SUPFAM" id="SSF55424">
    <property type="entry name" value="FAD/NAD-linked reductases, dimerisation (C-terminal) domain"/>
    <property type="match status" value="1"/>
</dbReference>
<evidence type="ECO:0000256" key="5">
    <source>
        <dbReference type="ARBA" id="ARBA00022723"/>
    </source>
</evidence>
<keyword evidence="5" id="KW-0479">Metal-binding</keyword>
<dbReference type="InterPro" id="IPR016156">
    <property type="entry name" value="FAD/NAD-linked_Rdtase_dimer_sf"/>
</dbReference>
<keyword evidence="7" id="KW-0560">Oxidoreductase</keyword>
<keyword evidence="9" id="KW-0411">Iron-sulfur</keyword>
<dbReference type="Gene3D" id="3.30.390.30">
    <property type="match status" value="1"/>
</dbReference>
<keyword evidence="12" id="KW-1185">Reference proteome</keyword>
<dbReference type="SUPFAM" id="SSF51905">
    <property type="entry name" value="FAD/NAD(P)-binding domain"/>
    <property type="match status" value="1"/>
</dbReference>
<dbReference type="Proteomes" id="UP000694941">
    <property type="component" value="Unplaced"/>
</dbReference>
<feature type="region of interest" description="Disordered" evidence="10">
    <location>
        <begin position="67"/>
        <end position="91"/>
    </location>
</feature>
<keyword evidence="8" id="KW-0408">Iron</keyword>
<evidence type="ECO:0000256" key="2">
    <source>
        <dbReference type="ARBA" id="ARBA00006442"/>
    </source>
</evidence>
<dbReference type="Pfam" id="PF14759">
    <property type="entry name" value="Reductase_C"/>
    <property type="match status" value="1"/>
</dbReference>
<proteinExistence type="inferred from homology"/>
<keyword evidence="3" id="KW-0285">Flavoprotein</keyword>
<accession>A0ABM1SP64</accession>
<evidence type="ECO:0000256" key="3">
    <source>
        <dbReference type="ARBA" id="ARBA00022630"/>
    </source>
</evidence>
<evidence type="ECO:0000256" key="1">
    <source>
        <dbReference type="ARBA" id="ARBA00001974"/>
    </source>
</evidence>
<evidence type="ECO:0000313" key="13">
    <source>
        <dbReference type="RefSeq" id="XP_022245420.1"/>
    </source>
</evidence>
<dbReference type="PROSITE" id="PS51296">
    <property type="entry name" value="RIESKE"/>
    <property type="match status" value="1"/>
</dbReference>
<organism evidence="12 13">
    <name type="scientific">Limulus polyphemus</name>
    <name type="common">Atlantic horseshoe crab</name>
    <dbReference type="NCBI Taxonomy" id="6850"/>
    <lineage>
        <taxon>Eukaryota</taxon>
        <taxon>Metazoa</taxon>
        <taxon>Ecdysozoa</taxon>
        <taxon>Arthropoda</taxon>
        <taxon>Chelicerata</taxon>
        <taxon>Merostomata</taxon>
        <taxon>Xiphosura</taxon>
        <taxon>Limulidae</taxon>
        <taxon>Limulus</taxon>
    </lineage>
</organism>
<evidence type="ECO:0000256" key="7">
    <source>
        <dbReference type="ARBA" id="ARBA00023002"/>
    </source>
</evidence>
<dbReference type="RefSeq" id="XP_022245420.1">
    <property type="nucleotide sequence ID" value="XM_022389712.1"/>
</dbReference>
<feature type="domain" description="Rieske" evidence="11">
    <location>
        <begin position="98"/>
        <end position="194"/>
    </location>
</feature>
<dbReference type="InterPro" id="IPR017941">
    <property type="entry name" value="Rieske_2Fe-2S"/>
</dbReference>
<dbReference type="PANTHER" id="PTHR43557">
    <property type="entry name" value="APOPTOSIS-INDUCING FACTOR 1"/>
    <property type="match status" value="1"/>
</dbReference>
<dbReference type="InterPro" id="IPR036188">
    <property type="entry name" value="FAD/NAD-bd_sf"/>
</dbReference>
<evidence type="ECO:0000256" key="9">
    <source>
        <dbReference type="ARBA" id="ARBA00023014"/>
    </source>
</evidence>
<dbReference type="SUPFAM" id="SSF50022">
    <property type="entry name" value="ISP domain"/>
    <property type="match status" value="1"/>
</dbReference>
<name>A0ABM1SP64_LIMPO</name>
<keyword evidence="6" id="KW-0274">FAD</keyword>
<evidence type="ECO:0000256" key="6">
    <source>
        <dbReference type="ARBA" id="ARBA00022827"/>
    </source>
</evidence>
<evidence type="ECO:0000313" key="12">
    <source>
        <dbReference type="Proteomes" id="UP000694941"/>
    </source>
</evidence>